<comment type="similarity">
    <text evidence="10">Belongs to the NnrE/AIBP family.</text>
</comment>
<evidence type="ECO:0000256" key="1">
    <source>
        <dbReference type="ARBA" id="ARBA00000013"/>
    </source>
</evidence>
<evidence type="ECO:0000256" key="8">
    <source>
        <dbReference type="ARBA" id="ARBA00023027"/>
    </source>
</evidence>
<dbReference type="GO" id="GO:0005739">
    <property type="term" value="C:mitochondrion"/>
    <property type="evidence" value="ECO:0007669"/>
    <property type="project" value="UniProtKB-SubCell"/>
</dbReference>
<keyword evidence="9 10" id="KW-0413">Isomerase</keyword>
<feature type="binding site" evidence="10">
    <location>
        <position position="123"/>
    </location>
    <ligand>
        <name>K(+)</name>
        <dbReference type="ChEBI" id="CHEBI:29103"/>
    </ligand>
</feature>
<keyword evidence="13" id="KW-1185">Reference proteome</keyword>
<dbReference type="InterPro" id="IPR004443">
    <property type="entry name" value="YjeF_N_dom"/>
</dbReference>
<comment type="subcellular location">
    <subcellularLocation>
        <location evidence="10">Cytoplasm</location>
    </subcellularLocation>
    <subcellularLocation>
        <location evidence="10">Mitochondrion</location>
    </subcellularLocation>
</comment>
<protein>
    <recommendedName>
        <fullName evidence="3 10">NAD(P)H-hydrate epimerase</fullName>
        <ecNumber evidence="3 10">5.1.99.6</ecNumber>
    </recommendedName>
    <alternativeName>
        <fullName evidence="10">NAD(P)HX epimerase</fullName>
    </alternativeName>
</protein>
<comment type="caution">
    <text evidence="10">Lacks conserved residue(s) required for the propagation of feature annotation.</text>
</comment>
<evidence type="ECO:0000256" key="6">
    <source>
        <dbReference type="ARBA" id="ARBA00022857"/>
    </source>
</evidence>
<proteinExistence type="inferred from homology"/>
<dbReference type="AlphaFoldDB" id="A0A8H7AUP3"/>
<comment type="catalytic activity">
    <reaction evidence="1 10">
        <text>(6R)-NADHX = (6S)-NADHX</text>
        <dbReference type="Rhea" id="RHEA:32215"/>
        <dbReference type="ChEBI" id="CHEBI:64074"/>
        <dbReference type="ChEBI" id="CHEBI:64075"/>
        <dbReference type="EC" id="5.1.99.6"/>
    </reaction>
</comment>
<feature type="binding site" evidence="10">
    <location>
        <position position="62"/>
    </location>
    <ligand>
        <name>K(+)</name>
        <dbReference type="ChEBI" id="CHEBI:29103"/>
    </ligand>
</feature>
<feature type="binding site" evidence="10">
    <location>
        <position position="156"/>
    </location>
    <ligand>
        <name>(6S)-NADPHX</name>
        <dbReference type="ChEBI" id="CHEBI:64076"/>
    </ligand>
</feature>
<keyword evidence="4 10" id="KW-0479">Metal-binding</keyword>
<dbReference type="SUPFAM" id="SSF64153">
    <property type="entry name" value="YjeF N-terminal domain-like"/>
    <property type="match status" value="1"/>
</dbReference>
<dbReference type="Pfam" id="PF03853">
    <property type="entry name" value="YjeF_N"/>
    <property type="match status" value="1"/>
</dbReference>
<evidence type="ECO:0000313" key="13">
    <source>
        <dbReference type="Proteomes" id="UP000606974"/>
    </source>
</evidence>
<dbReference type="PANTHER" id="PTHR13232:SF10">
    <property type="entry name" value="NAD(P)H-HYDRATE EPIMERASE"/>
    <property type="match status" value="1"/>
</dbReference>
<organism evidence="12 13">
    <name type="scientific">Endocarpon pusillum</name>
    <dbReference type="NCBI Taxonomy" id="364733"/>
    <lineage>
        <taxon>Eukaryota</taxon>
        <taxon>Fungi</taxon>
        <taxon>Dikarya</taxon>
        <taxon>Ascomycota</taxon>
        <taxon>Pezizomycotina</taxon>
        <taxon>Eurotiomycetes</taxon>
        <taxon>Chaetothyriomycetidae</taxon>
        <taxon>Verrucariales</taxon>
        <taxon>Verrucariaceae</taxon>
        <taxon>Endocarpon</taxon>
    </lineage>
</organism>
<dbReference type="EMBL" id="JAACFV010000005">
    <property type="protein sequence ID" value="KAF7513511.1"/>
    <property type="molecule type" value="Genomic_DNA"/>
</dbReference>
<dbReference type="HAMAP" id="MF_01966">
    <property type="entry name" value="NADHX_epimerase"/>
    <property type="match status" value="1"/>
</dbReference>
<keyword evidence="6" id="KW-0521">NADP</keyword>
<dbReference type="PROSITE" id="PS51385">
    <property type="entry name" value="YJEF_N"/>
    <property type="match status" value="1"/>
</dbReference>
<dbReference type="EC" id="5.1.99.6" evidence="3 10"/>
<dbReference type="InterPro" id="IPR032976">
    <property type="entry name" value="YJEFN_prot_NAXE-like"/>
</dbReference>
<keyword evidence="7 10" id="KW-0630">Potassium</keyword>
<name>A0A8H7AUP3_9EURO</name>
<evidence type="ECO:0000259" key="11">
    <source>
        <dbReference type="PROSITE" id="PS51385"/>
    </source>
</evidence>
<comment type="caution">
    <text evidence="12">The sequence shown here is derived from an EMBL/GenBank/DDBJ whole genome shotgun (WGS) entry which is preliminary data.</text>
</comment>
<keyword evidence="8 10" id="KW-0520">NAD</keyword>
<dbReference type="PANTHER" id="PTHR13232">
    <property type="entry name" value="NAD(P)H-HYDRATE EPIMERASE"/>
    <property type="match status" value="1"/>
</dbReference>
<evidence type="ECO:0000256" key="5">
    <source>
        <dbReference type="ARBA" id="ARBA00022741"/>
    </source>
</evidence>
<dbReference type="InterPro" id="IPR036652">
    <property type="entry name" value="YjeF_N_dom_sf"/>
</dbReference>
<comment type="catalytic activity">
    <reaction evidence="2 10">
        <text>(6R)-NADPHX = (6S)-NADPHX</text>
        <dbReference type="Rhea" id="RHEA:32227"/>
        <dbReference type="ChEBI" id="CHEBI:64076"/>
        <dbReference type="ChEBI" id="CHEBI:64077"/>
        <dbReference type="EC" id="5.1.99.6"/>
    </reaction>
</comment>
<dbReference type="Gene3D" id="3.40.50.10260">
    <property type="entry name" value="YjeF N-terminal domain"/>
    <property type="match status" value="1"/>
</dbReference>
<evidence type="ECO:0000256" key="2">
    <source>
        <dbReference type="ARBA" id="ARBA00000909"/>
    </source>
</evidence>
<feature type="binding site" evidence="10">
    <location>
        <position position="159"/>
    </location>
    <ligand>
        <name>K(+)</name>
        <dbReference type="ChEBI" id="CHEBI:29103"/>
    </ligand>
</feature>
<keyword evidence="10" id="KW-0963">Cytoplasm</keyword>
<dbReference type="OrthoDB" id="10064708at2759"/>
<dbReference type="Proteomes" id="UP000606974">
    <property type="component" value="Unassembled WGS sequence"/>
</dbReference>
<dbReference type="NCBIfam" id="TIGR00197">
    <property type="entry name" value="yjeF_nterm"/>
    <property type="match status" value="1"/>
</dbReference>
<dbReference type="FunFam" id="3.40.50.10260:FF:000005">
    <property type="entry name" value="NAD(P)H-hydrate epimerase"/>
    <property type="match status" value="1"/>
</dbReference>
<dbReference type="GO" id="GO:0046872">
    <property type="term" value="F:metal ion binding"/>
    <property type="evidence" value="ECO:0007669"/>
    <property type="project" value="UniProtKB-KW"/>
</dbReference>
<comment type="function">
    <text evidence="10">Catalyzes the epimerization of the S- and R-forms of NAD(P)HX, a damaged form of NAD(P)H that is a result of enzymatic or heat-dependent hydration. This is a prerequisite for the S-specific NAD(P)H-hydrate dehydratase to allow the repair of both epimers of NAD(P)HX.</text>
</comment>
<evidence type="ECO:0000313" key="12">
    <source>
        <dbReference type="EMBL" id="KAF7513511.1"/>
    </source>
</evidence>
<evidence type="ECO:0000256" key="9">
    <source>
        <dbReference type="ARBA" id="ARBA00023235"/>
    </source>
</evidence>
<comment type="cofactor">
    <cofactor evidence="10">
        <name>K(+)</name>
        <dbReference type="ChEBI" id="CHEBI:29103"/>
    </cofactor>
    <text evidence="10">Binds 1 potassium ion per subunit.</text>
</comment>
<reference evidence="12" key="1">
    <citation type="submission" date="2020-02" db="EMBL/GenBank/DDBJ databases">
        <authorList>
            <person name="Palmer J.M."/>
        </authorList>
    </citation>
    <scope>NUCLEOTIDE SEQUENCE</scope>
    <source>
        <strain evidence="12">EPUS1.4</strain>
        <tissue evidence="12">Thallus</tissue>
    </source>
</reference>
<accession>A0A8H7AUP3</accession>
<dbReference type="GO" id="GO:0000166">
    <property type="term" value="F:nucleotide binding"/>
    <property type="evidence" value="ECO:0007669"/>
    <property type="project" value="UniProtKB-KW"/>
</dbReference>
<feature type="binding site" evidence="10">
    <location>
        <begin position="127"/>
        <end position="133"/>
    </location>
    <ligand>
        <name>(6S)-NADPHX</name>
        <dbReference type="ChEBI" id="CHEBI:64076"/>
    </ligand>
</feature>
<dbReference type="GO" id="GO:0052856">
    <property type="term" value="F:NAD(P)HX epimerase activity"/>
    <property type="evidence" value="ECO:0007669"/>
    <property type="project" value="UniProtKB-UniRule"/>
</dbReference>
<evidence type="ECO:0000256" key="3">
    <source>
        <dbReference type="ARBA" id="ARBA00012228"/>
    </source>
</evidence>
<feature type="binding site" evidence="10">
    <location>
        <begin position="61"/>
        <end position="65"/>
    </location>
    <ligand>
        <name>(6S)-NADPHX</name>
        <dbReference type="ChEBI" id="CHEBI:64076"/>
    </ligand>
</feature>
<evidence type="ECO:0000256" key="10">
    <source>
        <dbReference type="HAMAP-Rule" id="MF_03159"/>
    </source>
</evidence>
<evidence type="ECO:0000256" key="7">
    <source>
        <dbReference type="ARBA" id="ARBA00022958"/>
    </source>
</evidence>
<keyword evidence="5 10" id="KW-0547">Nucleotide-binding</keyword>
<gene>
    <name evidence="12" type="ORF">GJ744_008805</name>
</gene>
<feature type="domain" description="YjeF N-terminal" evidence="11">
    <location>
        <begin position="11"/>
        <end position="218"/>
    </location>
</feature>
<keyword evidence="10" id="KW-0496">Mitochondrion</keyword>
<evidence type="ECO:0000256" key="4">
    <source>
        <dbReference type="ARBA" id="ARBA00022723"/>
    </source>
</evidence>
<sequence length="240" mass="25832">MALKTLAPAKAADLDKELMSSGGFSLDQLMELAGLSVAEAAYRVHPPSKGKSVLVACGPGNNGGDGLVAARHLHHFGYKPTIYYPVPSKPELFVGLQKQLKSLSITFTEDFHSSMKSTDFIIDAIFGFSFKPPVREPFPSVVEALAETSKPVLSVDSPSCWDVEGGPPKEGELGAKFMPPYLISLTAPKPSIRFYKGTHFVGGRFLSEDMAQKYDLTVPDYQGVDQIVEAPVDAPGGEKL</sequence>